<evidence type="ECO:0000313" key="2">
    <source>
        <dbReference type="Proteomes" id="UP000423396"/>
    </source>
</evidence>
<sequence length="662" mass="75660">MTEREKLTFYLGGKGIGKTTYVKQLLKGKKWIDLRSVNTSDYISLKDYIGVVDVYDPSTTLTNYRVFDQRKAISNILEFFDKGGKKVIIVTHTLEPFKEILSSYNHDVIELDLRHVVDQILGNKYSSEVKKRLKEFSYGYAVGAKYLKLLNKEVNFESPEDIIREYIKSLNVEPILVKIRGKLGVLPRSIVGENILSQKLELLVEEVLEDMAKDLGEEETMLKLQDIILRFDEECIRQAFLVSVTVSKAGYLCDKCPQLCVEHELPLSIRQAVLYPSRITLRLPFRGCGRTSDDAIRYGSSDREGVCSKEILSSITKYVMNEFSAQVLHEYLGRFYADKANDTESLRALGVYVRTMSLYLRDKILPYAEKIMDKGDWIAKSLILPYLVDVTSDAKPFIATICMEGIEQCKVALIDGGIDELNARYDRDLDLSIRKALSDPPILVKDYTRYLGIDTDKWLVIRKEYYESTLGKFLVYAGYPDEAQKHLIHCVNSEIMDTMVNCRILWAKTMVLKGQDVSEYTKELWNEVKNKVEILPQTKAIVLSFYVVSNDDSVTYEAYSHLLRHVPYVKVLVDCYFGSCNKVEFALVTAHKDTMVPAIMYKLGEISQEQAFEECINTSDITECDNYVLNPNKAVEDVLNRTIPGKMLLSGKLNKKELLLSI</sequence>
<gene>
    <name evidence="1" type="ORF">D1868_00375</name>
</gene>
<reference evidence="1 2" key="1">
    <citation type="submission" date="2019-10" db="EMBL/GenBank/DDBJ databases">
        <title>Genome Sequences from Six Type Strain Members of the Archaeal Family Sulfolobaceae: Acidianus ambivalens, Acidianus infernus, Metallosphaera prunae, Stygiolobus azoricus, Sulfolobus metallicus, and Sulfurisphaera ohwakuensis.</title>
        <authorList>
            <person name="Counts J.A."/>
            <person name="Kelly R.M."/>
        </authorList>
    </citation>
    <scope>NUCLEOTIDE SEQUENCE [LARGE SCALE GENOMIC DNA]</scope>
    <source>
        <strain evidence="1 2">FC6</strain>
    </source>
</reference>
<organism evidence="1 2">
    <name type="scientific">Stygiolobus azoricus</name>
    <dbReference type="NCBI Taxonomy" id="41675"/>
    <lineage>
        <taxon>Archaea</taxon>
        <taxon>Thermoproteota</taxon>
        <taxon>Thermoprotei</taxon>
        <taxon>Sulfolobales</taxon>
        <taxon>Sulfolobaceae</taxon>
        <taxon>Stygiolobus</taxon>
    </lineage>
</organism>
<name>A0A650CLP9_9CREN</name>
<dbReference type="KEGG" id="sazo:D1868_00375"/>
<dbReference type="AlphaFoldDB" id="A0A650CLP9"/>
<dbReference type="Proteomes" id="UP000423396">
    <property type="component" value="Chromosome"/>
</dbReference>
<protein>
    <submittedName>
        <fullName evidence="1">Uncharacterized protein</fullName>
    </submittedName>
</protein>
<dbReference type="RefSeq" id="WP_156004785.1">
    <property type="nucleotide sequence ID" value="NZ_CP045483.1"/>
</dbReference>
<accession>A0A650CLP9</accession>
<keyword evidence="2" id="KW-1185">Reference proteome</keyword>
<dbReference type="EMBL" id="CP045483">
    <property type="protein sequence ID" value="QGR18602.1"/>
    <property type="molecule type" value="Genomic_DNA"/>
</dbReference>
<dbReference type="GeneID" id="42797485"/>
<proteinExistence type="predicted"/>
<evidence type="ECO:0000313" key="1">
    <source>
        <dbReference type="EMBL" id="QGR18602.1"/>
    </source>
</evidence>